<dbReference type="InterPro" id="IPR029033">
    <property type="entry name" value="His_PPase_superfam"/>
</dbReference>
<dbReference type="SMART" id="SM00855">
    <property type="entry name" value="PGAM"/>
    <property type="match status" value="2"/>
</dbReference>
<dbReference type="OrthoDB" id="287286at2759"/>
<comment type="caution">
    <text evidence="1">The sequence shown here is derived from an EMBL/GenBank/DDBJ whole genome shotgun (WGS) entry which is preliminary data.</text>
</comment>
<dbReference type="PANTHER" id="PTHR48100">
    <property type="entry name" value="BROAD-SPECIFICITY PHOSPHATASE YOR283W-RELATED"/>
    <property type="match status" value="1"/>
</dbReference>
<dbReference type="GO" id="GO:0016791">
    <property type="term" value="F:phosphatase activity"/>
    <property type="evidence" value="ECO:0007669"/>
    <property type="project" value="TreeGrafter"/>
</dbReference>
<keyword evidence="2" id="KW-1185">Reference proteome</keyword>
<dbReference type="SUPFAM" id="SSF53254">
    <property type="entry name" value="Phosphoglycerate mutase-like"/>
    <property type="match status" value="2"/>
</dbReference>
<evidence type="ECO:0008006" key="3">
    <source>
        <dbReference type="Google" id="ProtNLM"/>
    </source>
</evidence>
<evidence type="ECO:0000313" key="1">
    <source>
        <dbReference type="EMBL" id="TNV81614.1"/>
    </source>
</evidence>
<dbReference type="Gene3D" id="3.40.50.1240">
    <property type="entry name" value="Phosphoglycerate mutase-like"/>
    <property type="match status" value="2"/>
</dbReference>
<dbReference type="AlphaFoldDB" id="A0A8J8NVX0"/>
<dbReference type="InterPro" id="IPR050275">
    <property type="entry name" value="PGM_Phosphatase"/>
</dbReference>
<dbReference type="CDD" id="cd07067">
    <property type="entry name" value="HP_PGM_like"/>
    <property type="match status" value="2"/>
</dbReference>
<organism evidence="1 2">
    <name type="scientific">Halteria grandinella</name>
    <dbReference type="NCBI Taxonomy" id="5974"/>
    <lineage>
        <taxon>Eukaryota</taxon>
        <taxon>Sar</taxon>
        <taxon>Alveolata</taxon>
        <taxon>Ciliophora</taxon>
        <taxon>Intramacronucleata</taxon>
        <taxon>Spirotrichea</taxon>
        <taxon>Stichotrichia</taxon>
        <taxon>Sporadotrichida</taxon>
        <taxon>Halteriidae</taxon>
        <taxon>Halteria</taxon>
    </lineage>
</organism>
<proteinExistence type="predicted"/>
<dbReference type="Pfam" id="PF00300">
    <property type="entry name" value="His_Phos_1"/>
    <property type="match status" value="2"/>
</dbReference>
<reference evidence="1" key="1">
    <citation type="submission" date="2019-06" db="EMBL/GenBank/DDBJ databases">
        <authorList>
            <person name="Zheng W."/>
        </authorList>
    </citation>
    <scope>NUCLEOTIDE SEQUENCE</scope>
    <source>
        <strain evidence="1">QDHG01</strain>
    </source>
</reference>
<protein>
    <recommendedName>
        <fullName evidence="3">Histidine phosphatase family protein</fullName>
    </recommendedName>
</protein>
<accession>A0A8J8NVX0</accession>
<dbReference type="Proteomes" id="UP000785679">
    <property type="component" value="Unassembled WGS sequence"/>
</dbReference>
<gene>
    <name evidence="1" type="ORF">FGO68_gene2110</name>
</gene>
<sequence length="672" mass="77749">MTEIYQWPNTYMGNKNFQVEQQRMEGATSDATMADLSHPSEMRREISSEIHVRESLVPANNHFFKKYGVASKEGKLSPLERCPFIVVRHAYSMYNHAIDKFNSEKVQKCFTHEDYQSLRASEDLIDPCLHQKGIDQAKSQQDLFNQLKFAQVFVSPLRRTIETAALLLQSHPDKDNINLVLLPLAKENFHTSNDLAMEYKELKAYAESVSRIYGLKVEFGLFQQYAEQGEYMGLSVDTWYYQVLTNQGKRQKLLELCKTKNHHAVGCEAVKANDSSLLESNQDLYDRILKLREFLSTQARNATNSEKILLVTHSGIMKTLFSEGYDNKTHQFINTRQFQNCEAVPYSLAREEFEESVLKKEVTDFKKLRDVRFSKPNEDFFQHYGKIMKKGEKSKIERCEMIVIRHAFSQFNNEMENYHSSKNQTSESFLRLWSAEHLRDACLHDKGIEQAKAQQILLNNFKLRKVFVSPLRRTIQTAALILSRHPMKKDITLILVPLARENLHTSADLSVSYEELKAFTLQITEQFGLKFDFSLLQQYSASGQSLDTWCYLTMANKKKQNFILQNINQGKNPFAFGIHYIRELSEQNIIEDNNDTYARVQELKKQLYSIIEKELQADPLDADEKFLLVTHSVTMSALYSRGISDAGSFLGYNHFANCELVPYELSEAVQTL</sequence>
<dbReference type="EMBL" id="RRYP01005935">
    <property type="protein sequence ID" value="TNV81614.1"/>
    <property type="molecule type" value="Genomic_DNA"/>
</dbReference>
<evidence type="ECO:0000313" key="2">
    <source>
        <dbReference type="Proteomes" id="UP000785679"/>
    </source>
</evidence>
<dbReference type="PANTHER" id="PTHR48100:SF1">
    <property type="entry name" value="HISTIDINE PHOSPHATASE FAMILY PROTEIN-RELATED"/>
    <property type="match status" value="1"/>
</dbReference>
<name>A0A8J8NVX0_HALGN</name>
<dbReference type="InterPro" id="IPR013078">
    <property type="entry name" value="His_Pase_superF_clade-1"/>
</dbReference>
<dbReference type="GO" id="GO:0005737">
    <property type="term" value="C:cytoplasm"/>
    <property type="evidence" value="ECO:0007669"/>
    <property type="project" value="TreeGrafter"/>
</dbReference>